<proteinExistence type="predicted"/>
<dbReference type="AlphaFoldDB" id="A0A6J4NKT3"/>
<protein>
    <submittedName>
        <fullName evidence="1">Uncharacterized protein</fullName>
    </submittedName>
</protein>
<dbReference type="EMBL" id="CADCTY010001790">
    <property type="protein sequence ID" value="CAA9386972.1"/>
    <property type="molecule type" value="Genomic_DNA"/>
</dbReference>
<organism evidence="1">
    <name type="scientific">uncultured Leptolyngbya sp</name>
    <dbReference type="NCBI Taxonomy" id="332963"/>
    <lineage>
        <taxon>Bacteria</taxon>
        <taxon>Bacillati</taxon>
        <taxon>Cyanobacteriota</taxon>
        <taxon>Cyanophyceae</taxon>
        <taxon>Leptolyngbyales</taxon>
        <taxon>Leptolyngbyaceae</taxon>
        <taxon>Leptolyngbya group</taxon>
        <taxon>Leptolyngbya</taxon>
        <taxon>environmental samples</taxon>
    </lineage>
</organism>
<accession>A0A6J4NKT3</accession>
<reference evidence="1" key="1">
    <citation type="submission" date="2020-02" db="EMBL/GenBank/DDBJ databases">
        <authorList>
            <person name="Meier V. D."/>
        </authorList>
    </citation>
    <scope>NUCLEOTIDE SEQUENCE</scope>
    <source>
        <strain evidence="1">AVDCRST_MAG94</strain>
    </source>
</reference>
<name>A0A6J4NKT3_9CYAN</name>
<evidence type="ECO:0000313" key="1">
    <source>
        <dbReference type="EMBL" id="CAA9386972.1"/>
    </source>
</evidence>
<gene>
    <name evidence="1" type="ORF">AVDCRST_MAG94-5191</name>
</gene>
<sequence>MNTVCAYLKRSRWLVTARLSIEIQTSKKMTEEDPQSSQGVLGVILAWL</sequence>